<sequence length="140" mass="15551">MAKMTPMAPDSAGFKVLSRLYDLNGVAPILQLRNILFGGFRSPKQFEQVAMVPLTMRGLVKLGKRDTMMITAEGRVLVEAYRRSMPTPRVVSVNTKPLDLAKHYSVDAKRAGSMDYRTYPSVMGDERVPYTGSYSGVSDK</sequence>
<dbReference type="RefSeq" id="WP_119738684.1">
    <property type="nucleotide sequence ID" value="NZ_QYUN01000002.1"/>
</dbReference>
<organism evidence="1 2">
    <name type="scientific">Noviherbaspirillum cavernae</name>
    <dbReference type="NCBI Taxonomy" id="2320862"/>
    <lineage>
        <taxon>Bacteria</taxon>
        <taxon>Pseudomonadati</taxon>
        <taxon>Pseudomonadota</taxon>
        <taxon>Betaproteobacteria</taxon>
        <taxon>Burkholderiales</taxon>
        <taxon>Oxalobacteraceae</taxon>
        <taxon>Noviherbaspirillum</taxon>
    </lineage>
</organism>
<reference evidence="1 2" key="1">
    <citation type="submission" date="2018-09" db="EMBL/GenBank/DDBJ databases">
        <authorList>
            <person name="Zhu H."/>
        </authorList>
    </citation>
    <scope>NUCLEOTIDE SEQUENCE [LARGE SCALE GENOMIC DNA]</scope>
    <source>
        <strain evidence="1 2">K2R10-39</strain>
    </source>
</reference>
<evidence type="ECO:0000313" key="1">
    <source>
        <dbReference type="EMBL" id="RJG06263.1"/>
    </source>
</evidence>
<keyword evidence="2" id="KW-1185">Reference proteome</keyword>
<evidence type="ECO:0000313" key="2">
    <source>
        <dbReference type="Proteomes" id="UP000285190"/>
    </source>
</evidence>
<protein>
    <submittedName>
        <fullName evidence="1">Uncharacterized protein</fullName>
    </submittedName>
</protein>
<dbReference type="EMBL" id="QYUN01000002">
    <property type="protein sequence ID" value="RJG06263.1"/>
    <property type="molecule type" value="Genomic_DNA"/>
</dbReference>
<proteinExistence type="predicted"/>
<dbReference type="Proteomes" id="UP000285190">
    <property type="component" value="Unassembled WGS sequence"/>
</dbReference>
<name>A0A418X1D1_9BURK</name>
<gene>
    <name evidence="1" type="ORF">D3870_09785</name>
</gene>
<comment type="caution">
    <text evidence="1">The sequence shown here is derived from an EMBL/GenBank/DDBJ whole genome shotgun (WGS) entry which is preliminary data.</text>
</comment>
<dbReference type="OrthoDB" id="8778301at2"/>
<accession>A0A418X1D1</accession>
<dbReference type="AlphaFoldDB" id="A0A418X1D1"/>